<dbReference type="Gene3D" id="1.25.40.390">
    <property type="match status" value="1"/>
</dbReference>
<keyword evidence="4" id="KW-0472">Membrane</keyword>
<dbReference type="InterPro" id="IPR012944">
    <property type="entry name" value="SusD_RagB_dom"/>
</dbReference>
<dbReference type="Pfam" id="PF14322">
    <property type="entry name" value="SusD-like_3"/>
    <property type="match status" value="1"/>
</dbReference>
<dbReference type="InterPro" id="IPR011990">
    <property type="entry name" value="TPR-like_helical_dom_sf"/>
</dbReference>
<accession>A0A3S9PBD7</accession>
<keyword evidence="3" id="KW-0732">Signal</keyword>
<dbReference type="InterPro" id="IPR033985">
    <property type="entry name" value="SusD-like_N"/>
</dbReference>
<proteinExistence type="inferred from homology"/>
<feature type="domain" description="RagB/SusD" evidence="6">
    <location>
        <begin position="264"/>
        <end position="548"/>
    </location>
</feature>
<comment type="subcellular location">
    <subcellularLocation>
        <location evidence="1">Cell outer membrane</location>
    </subcellularLocation>
</comment>
<protein>
    <submittedName>
        <fullName evidence="8">RagB/SusD family nutrient uptake outer membrane protein</fullName>
    </submittedName>
</protein>
<evidence type="ECO:0000256" key="5">
    <source>
        <dbReference type="ARBA" id="ARBA00023237"/>
    </source>
</evidence>
<evidence type="ECO:0000256" key="4">
    <source>
        <dbReference type="ARBA" id="ARBA00023136"/>
    </source>
</evidence>
<evidence type="ECO:0000256" key="3">
    <source>
        <dbReference type="ARBA" id="ARBA00022729"/>
    </source>
</evidence>
<dbReference type="Proteomes" id="UP000267268">
    <property type="component" value="Chromosome 2"/>
</dbReference>
<name>A0A3S9PBD7_9BACT</name>
<dbReference type="RefSeq" id="WP_126620140.1">
    <property type="nucleotide sequence ID" value="NZ_CP034563.1"/>
</dbReference>
<reference evidence="8 9" key="1">
    <citation type="submission" date="2018-12" db="EMBL/GenBank/DDBJ databases">
        <title>Flammeovirga pectinis sp. nov., isolated from the gut of the Korean scallop, Patinopecten yessoensis.</title>
        <authorList>
            <person name="Bae J.-W."/>
            <person name="Jeong Y.-S."/>
            <person name="Kang W."/>
        </authorList>
    </citation>
    <scope>NUCLEOTIDE SEQUENCE [LARGE SCALE GENOMIC DNA]</scope>
    <source>
        <strain evidence="8 9">L12M1</strain>
    </source>
</reference>
<evidence type="ECO:0000313" key="8">
    <source>
        <dbReference type="EMBL" id="AZQ65433.1"/>
    </source>
</evidence>
<keyword evidence="5" id="KW-0998">Cell outer membrane</keyword>
<dbReference type="GO" id="GO:0009279">
    <property type="term" value="C:cell outer membrane"/>
    <property type="evidence" value="ECO:0007669"/>
    <property type="project" value="UniProtKB-SubCell"/>
</dbReference>
<gene>
    <name evidence="8" type="ORF">EI427_24800</name>
</gene>
<sequence>MNFKKYIYSAVCVALVTACDIHRDPYNSINSDDLLSTEAGLQTATNGNYANLKGKKDESAWFDDWHRITEYPTDNVSLSGTTTDPLFYFYNFRNIPNNYRSSRFWSYSYRTIVGCNQIIEKAERGVSPAMDQLIGENYYLRGMLLFYLVNVYGRPYSQGPSNLGVPLKLSTDVKDLPPRATVGEVYDQVLLDLKEGEELMTINKGNIYASKEAAQALLSRVYLYMDNLDNSITYSDKVINSGNYELLSTGQLTNSVELPPEGNPEEIFALKFTKDSDYGHGWYTVGGMYATIKNVGWGEMYASKTFIDLINQHPEDARKSYFEPQYLVNDNGQQIPSVFWVNEDWQYVQAELIDDTYVIYNEEQYNLQTEGQDDNLKYYFVDGTGTKQYCEKNHLMEHRNGYLKYFIYKCSKQEGEPHLWSPTVSRLAELYLNKAEAYAKKGDEANALKNVNIIRERAGITTYSSAADFPEGTQLLDIVLQERRLELVWEGHRKFDVFRNNKTMDRRYPGTHLSGSGAYEQIEPTHNRVIEFIPEDQILVQPNLIQNP</sequence>
<evidence type="ECO:0000313" key="9">
    <source>
        <dbReference type="Proteomes" id="UP000267268"/>
    </source>
</evidence>
<dbReference type="KEGG" id="fll:EI427_24800"/>
<dbReference type="CDD" id="cd08977">
    <property type="entry name" value="SusD"/>
    <property type="match status" value="1"/>
</dbReference>
<feature type="domain" description="SusD-like N-terminal" evidence="7">
    <location>
        <begin position="96"/>
        <end position="223"/>
    </location>
</feature>
<dbReference type="OrthoDB" id="621570at2"/>
<evidence type="ECO:0000256" key="1">
    <source>
        <dbReference type="ARBA" id="ARBA00004442"/>
    </source>
</evidence>
<keyword evidence="9" id="KW-1185">Reference proteome</keyword>
<dbReference type="SUPFAM" id="SSF48452">
    <property type="entry name" value="TPR-like"/>
    <property type="match status" value="1"/>
</dbReference>
<dbReference type="PROSITE" id="PS51257">
    <property type="entry name" value="PROKAR_LIPOPROTEIN"/>
    <property type="match status" value="1"/>
</dbReference>
<dbReference type="AlphaFoldDB" id="A0A3S9PBD7"/>
<dbReference type="Pfam" id="PF07980">
    <property type="entry name" value="SusD_RagB"/>
    <property type="match status" value="1"/>
</dbReference>
<comment type="similarity">
    <text evidence="2">Belongs to the SusD family.</text>
</comment>
<organism evidence="8 9">
    <name type="scientific">Flammeovirga pectinis</name>
    <dbReference type="NCBI Taxonomy" id="2494373"/>
    <lineage>
        <taxon>Bacteria</taxon>
        <taxon>Pseudomonadati</taxon>
        <taxon>Bacteroidota</taxon>
        <taxon>Cytophagia</taxon>
        <taxon>Cytophagales</taxon>
        <taxon>Flammeovirgaceae</taxon>
        <taxon>Flammeovirga</taxon>
    </lineage>
</organism>
<dbReference type="EMBL" id="CP034563">
    <property type="protein sequence ID" value="AZQ65433.1"/>
    <property type="molecule type" value="Genomic_DNA"/>
</dbReference>
<evidence type="ECO:0000256" key="2">
    <source>
        <dbReference type="ARBA" id="ARBA00006275"/>
    </source>
</evidence>
<evidence type="ECO:0000259" key="7">
    <source>
        <dbReference type="Pfam" id="PF14322"/>
    </source>
</evidence>
<evidence type="ECO:0000259" key="6">
    <source>
        <dbReference type="Pfam" id="PF07980"/>
    </source>
</evidence>